<name>A0A6J7JUQ5_9ZZZZ</name>
<protein>
    <submittedName>
        <fullName evidence="1">Unannotated protein</fullName>
    </submittedName>
</protein>
<evidence type="ECO:0000313" key="1">
    <source>
        <dbReference type="EMBL" id="CAB4945914.1"/>
    </source>
</evidence>
<organism evidence="1">
    <name type="scientific">freshwater metagenome</name>
    <dbReference type="NCBI Taxonomy" id="449393"/>
    <lineage>
        <taxon>unclassified sequences</taxon>
        <taxon>metagenomes</taxon>
        <taxon>ecological metagenomes</taxon>
    </lineage>
</organism>
<accession>A0A6J7JUQ5</accession>
<proteinExistence type="predicted"/>
<reference evidence="1" key="1">
    <citation type="submission" date="2020-05" db="EMBL/GenBank/DDBJ databases">
        <authorList>
            <person name="Chiriac C."/>
            <person name="Salcher M."/>
            <person name="Ghai R."/>
            <person name="Kavagutti S V."/>
        </authorList>
    </citation>
    <scope>NUCLEOTIDE SEQUENCE</scope>
</reference>
<sequence length="99" mass="10822">MTNENNEPATTGRELVTTNDRTVRTIVVNGREHRFADDRIGHDQLARLAFPTLAERESRSLVASFGGGPADHERGVVPFGGTVEIAQGQRFNVCVTDKS</sequence>
<gene>
    <name evidence="1" type="ORF">UFOPK3564_03219</name>
</gene>
<dbReference type="EMBL" id="CAFBMK010000288">
    <property type="protein sequence ID" value="CAB4945914.1"/>
    <property type="molecule type" value="Genomic_DNA"/>
</dbReference>
<dbReference type="AlphaFoldDB" id="A0A6J7JUQ5"/>